<dbReference type="Gene3D" id="1.25.40.10">
    <property type="entry name" value="Tetratricopeptide repeat domain"/>
    <property type="match status" value="1"/>
</dbReference>
<reference evidence="1" key="1">
    <citation type="submission" date="2018-06" db="EMBL/GenBank/DDBJ databases">
        <authorList>
            <person name="Zhirakovskaya E."/>
        </authorList>
    </citation>
    <scope>NUCLEOTIDE SEQUENCE</scope>
</reference>
<proteinExistence type="predicted"/>
<dbReference type="SUPFAM" id="SSF48452">
    <property type="entry name" value="TPR-like"/>
    <property type="match status" value="1"/>
</dbReference>
<accession>A0A3B0RE26</accession>
<dbReference type="AlphaFoldDB" id="A0A3B0RE26"/>
<evidence type="ECO:0008006" key="2">
    <source>
        <dbReference type="Google" id="ProtNLM"/>
    </source>
</evidence>
<name>A0A3B0RE26_9ZZZZ</name>
<protein>
    <recommendedName>
        <fullName evidence="2">Tetratricopeptide repeat protein</fullName>
    </recommendedName>
</protein>
<evidence type="ECO:0000313" key="1">
    <source>
        <dbReference type="EMBL" id="VAV91594.1"/>
    </source>
</evidence>
<sequence>MNLSSIIKLISFGIFFNFGALQAVSADDFSDKIKIADNKLLVEQYEEASTLYQNIIQSSDVPAVVAYAHYKLGTLYNRQNRPEKAKLEYKAGLLSLKEADESHHQIAKYLTRALQTGG</sequence>
<dbReference type="InterPro" id="IPR011990">
    <property type="entry name" value="TPR-like_helical_dom_sf"/>
</dbReference>
<organism evidence="1">
    <name type="scientific">hydrothermal vent metagenome</name>
    <dbReference type="NCBI Taxonomy" id="652676"/>
    <lineage>
        <taxon>unclassified sequences</taxon>
        <taxon>metagenomes</taxon>
        <taxon>ecological metagenomes</taxon>
    </lineage>
</organism>
<gene>
    <name evidence="1" type="ORF">MNBD_ALPHA02-2546</name>
</gene>
<dbReference type="EMBL" id="UOED01000068">
    <property type="protein sequence ID" value="VAV91594.1"/>
    <property type="molecule type" value="Genomic_DNA"/>
</dbReference>